<dbReference type="Gene3D" id="3.40.50.980">
    <property type="match status" value="2"/>
</dbReference>
<keyword evidence="4" id="KW-1185">Reference proteome</keyword>
<dbReference type="Proteomes" id="UP001376459">
    <property type="component" value="Unassembled WGS sequence"/>
</dbReference>
<dbReference type="InterPro" id="IPR000873">
    <property type="entry name" value="AMP-dep_synth/lig_dom"/>
</dbReference>
<feature type="signal peptide" evidence="1">
    <location>
        <begin position="1"/>
        <end position="21"/>
    </location>
</feature>
<protein>
    <submittedName>
        <fullName evidence="3">AMP-binding protein</fullName>
    </submittedName>
</protein>
<proteinExistence type="predicted"/>
<name>A0ABU8UGV6_9ACTN</name>
<organism evidence="3 4">
    <name type="scientific">Streptomyces machairae</name>
    <dbReference type="NCBI Taxonomy" id="3134109"/>
    <lineage>
        <taxon>Bacteria</taxon>
        <taxon>Bacillati</taxon>
        <taxon>Actinomycetota</taxon>
        <taxon>Actinomycetes</taxon>
        <taxon>Kitasatosporales</taxon>
        <taxon>Streptomycetaceae</taxon>
        <taxon>Streptomyces</taxon>
    </lineage>
</organism>
<comment type="caution">
    <text evidence="3">The sequence shown here is derived from an EMBL/GenBank/DDBJ whole genome shotgun (WGS) entry which is preliminary data.</text>
</comment>
<feature type="chain" id="PRO_5046787972" evidence="1">
    <location>
        <begin position="22"/>
        <end position="132"/>
    </location>
</feature>
<dbReference type="PROSITE" id="PS00455">
    <property type="entry name" value="AMP_BINDING"/>
    <property type="match status" value="1"/>
</dbReference>
<evidence type="ECO:0000313" key="4">
    <source>
        <dbReference type="Proteomes" id="UP001376459"/>
    </source>
</evidence>
<dbReference type="PANTHER" id="PTHR45527:SF1">
    <property type="entry name" value="FATTY ACID SYNTHASE"/>
    <property type="match status" value="1"/>
</dbReference>
<dbReference type="SUPFAM" id="SSF56801">
    <property type="entry name" value="Acetyl-CoA synthetase-like"/>
    <property type="match status" value="1"/>
</dbReference>
<dbReference type="Pfam" id="PF00501">
    <property type="entry name" value="AMP-binding"/>
    <property type="match status" value="1"/>
</dbReference>
<evidence type="ECO:0000313" key="3">
    <source>
        <dbReference type="EMBL" id="MEJ8668149.1"/>
    </source>
</evidence>
<evidence type="ECO:0000259" key="2">
    <source>
        <dbReference type="Pfam" id="PF00501"/>
    </source>
</evidence>
<dbReference type="EMBL" id="JBBKAK010000001">
    <property type="protein sequence ID" value="MEJ8668149.1"/>
    <property type="molecule type" value="Genomic_DNA"/>
</dbReference>
<dbReference type="PANTHER" id="PTHR45527">
    <property type="entry name" value="NONRIBOSOMAL PEPTIDE SYNTHETASE"/>
    <property type="match status" value="1"/>
</dbReference>
<reference evidence="3 4" key="1">
    <citation type="submission" date="2024-03" db="EMBL/GenBank/DDBJ databases">
        <title>Novel Streptomyces species of biotechnological and ecological value are a feature of Machair soil.</title>
        <authorList>
            <person name="Prole J.R."/>
            <person name="Goodfellow M."/>
            <person name="Allenby N."/>
            <person name="Ward A.C."/>
        </authorList>
    </citation>
    <scope>NUCLEOTIDE SEQUENCE [LARGE SCALE GENOMIC DNA]</scope>
    <source>
        <strain evidence="3 4">MS1.AVA.1</strain>
    </source>
</reference>
<accession>A0ABU8UGV6</accession>
<feature type="domain" description="AMP-dependent synthetase/ligase" evidence="2">
    <location>
        <begin position="2"/>
        <end position="115"/>
    </location>
</feature>
<keyword evidence="1" id="KW-0732">Signal</keyword>
<evidence type="ECO:0000256" key="1">
    <source>
        <dbReference type="SAM" id="SignalP"/>
    </source>
</evidence>
<dbReference type="InterPro" id="IPR020845">
    <property type="entry name" value="AMP-binding_CS"/>
</dbReference>
<sequence length="132" mass="13996">MALPRSPALVTALLAVLKAGAACMPADPGYPPDRIALMLDDAQPRLVICDPPTAQQLVIRRELVCPPDAEAAVGRQRRPQLSPEHPAYVIFTSGSTGRPKGVIGTQRALANRLTWGRELGDASPGVRVSKSP</sequence>
<gene>
    <name evidence="3" type="ORF">WKI71_04935</name>
</gene>